<dbReference type="InterPro" id="IPR036691">
    <property type="entry name" value="Endo/exonu/phosph_ase_sf"/>
</dbReference>
<reference evidence="2" key="1">
    <citation type="submission" date="2020-11" db="EMBL/GenBank/DDBJ databases">
        <authorList>
            <person name="Whiteford S."/>
        </authorList>
    </citation>
    <scope>NUCLEOTIDE SEQUENCE</scope>
</reference>
<dbReference type="InterPro" id="IPR043502">
    <property type="entry name" value="DNA/RNA_pol_sf"/>
</dbReference>
<protein>
    <submittedName>
        <fullName evidence="2">(diamondback moth) hypothetical protein</fullName>
    </submittedName>
</protein>
<dbReference type="Pfam" id="PF03372">
    <property type="entry name" value="Exo_endo_phos"/>
    <property type="match status" value="1"/>
</dbReference>
<dbReference type="PROSITE" id="PS50878">
    <property type="entry name" value="RT_POL"/>
    <property type="match status" value="1"/>
</dbReference>
<dbReference type="GO" id="GO:0003824">
    <property type="term" value="F:catalytic activity"/>
    <property type="evidence" value="ECO:0007669"/>
    <property type="project" value="InterPro"/>
</dbReference>
<dbReference type="EMBL" id="CAJHNJ030000387">
    <property type="protein sequence ID" value="CAG9137677.1"/>
    <property type="molecule type" value="Genomic_DNA"/>
</dbReference>
<proteinExistence type="predicted"/>
<dbReference type="Pfam" id="PF00078">
    <property type="entry name" value="RVT_1"/>
    <property type="match status" value="1"/>
</dbReference>
<dbReference type="PANTHER" id="PTHR47027:SF20">
    <property type="entry name" value="REVERSE TRANSCRIPTASE-LIKE PROTEIN WITH RNA-DIRECTED DNA POLYMERASE DOMAIN"/>
    <property type="match status" value="1"/>
</dbReference>
<evidence type="ECO:0000259" key="1">
    <source>
        <dbReference type="PROSITE" id="PS50878"/>
    </source>
</evidence>
<feature type="domain" description="Reverse transcriptase" evidence="1">
    <location>
        <begin position="554"/>
        <end position="844"/>
    </location>
</feature>
<dbReference type="CDD" id="cd01650">
    <property type="entry name" value="RT_nLTR_like"/>
    <property type="match status" value="1"/>
</dbReference>
<dbReference type="AlphaFoldDB" id="A0A8S4GD67"/>
<dbReference type="InterPro" id="IPR005135">
    <property type="entry name" value="Endo/exonuclease/phosphatase"/>
</dbReference>
<dbReference type="SUPFAM" id="SSF56672">
    <property type="entry name" value="DNA/RNA polymerases"/>
    <property type="match status" value="1"/>
</dbReference>
<dbReference type="InterPro" id="IPR000477">
    <property type="entry name" value="RT_dom"/>
</dbReference>
<evidence type="ECO:0000313" key="3">
    <source>
        <dbReference type="Proteomes" id="UP000653454"/>
    </source>
</evidence>
<keyword evidence="3" id="KW-1185">Reference proteome</keyword>
<dbReference type="GO" id="GO:0071897">
    <property type="term" value="P:DNA biosynthetic process"/>
    <property type="evidence" value="ECO:0007669"/>
    <property type="project" value="UniProtKB-ARBA"/>
</dbReference>
<dbReference type="CDD" id="cd09076">
    <property type="entry name" value="L1-EN"/>
    <property type="match status" value="1"/>
</dbReference>
<comment type="caution">
    <text evidence="2">The sequence shown here is derived from an EMBL/GenBank/DDBJ whole genome shotgun (WGS) entry which is preliminary data.</text>
</comment>
<name>A0A8S4GD67_PLUXY</name>
<dbReference type="Proteomes" id="UP000653454">
    <property type="component" value="Unassembled WGS sequence"/>
</dbReference>
<accession>A0A8S4GD67</accession>
<organism evidence="2 3">
    <name type="scientific">Plutella xylostella</name>
    <name type="common">Diamondback moth</name>
    <name type="synonym">Plutella maculipennis</name>
    <dbReference type="NCBI Taxonomy" id="51655"/>
    <lineage>
        <taxon>Eukaryota</taxon>
        <taxon>Metazoa</taxon>
        <taxon>Ecdysozoa</taxon>
        <taxon>Arthropoda</taxon>
        <taxon>Hexapoda</taxon>
        <taxon>Insecta</taxon>
        <taxon>Pterygota</taxon>
        <taxon>Neoptera</taxon>
        <taxon>Endopterygota</taxon>
        <taxon>Lepidoptera</taxon>
        <taxon>Glossata</taxon>
        <taxon>Ditrysia</taxon>
        <taxon>Yponomeutoidea</taxon>
        <taxon>Plutellidae</taxon>
        <taxon>Plutella</taxon>
    </lineage>
</organism>
<dbReference type="Gene3D" id="3.60.10.10">
    <property type="entry name" value="Endonuclease/exonuclease/phosphatase"/>
    <property type="match status" value="1"/>
</dbReference>
<evidence type="ECO:0000313" key="2">
    <source>
        <dbReference type="EMBL" id="CAG9137677.1"/>
    </source>
</evidence>
<dbReference type="SUPFAM" id="SSF56219">
    <property type="entry name" value="DNase I-like"/>
    <property type="match status" value="1"/>
</dbReference>
<gene>
    <name evidence="2" type="ORF">PLXY2_LOCUS15930</name>
</gene>
<dbReference type="PANTHER" id="PTHR47027">
    <property type="entry name" value="REVERSE TRANSCRIPTASE DOMAIN-CONTAINING PROTEIN"/>
    <property type="match status" value="1"/>
</dbReference>
<sequence>MSETGWDFDAPSKTLNKNNYKTSKVTRFASWNVRTMLLGISNSTPSSTDDIPELRKTTIIDRELLRLRVDVAALQETRLLDEGSLREDNYTFFWKGKDDGERREHGVGFAVHNSLLRCTETPICVSERIMVLRLMSESGPISLVSAYAPTLKASDDVKDKFYEDLRECLEKVRASDKLLLLGDFNARVGNKSDNWPECIGHHGIGNINDNGQRLLELCASLSLCITNTYFQNKSIHKVSWKHPRSGHWHQIDFIITKRTDLRDILNSRTYHSADCNTDHSLIMAKTRLTPKKIHSARKAPRKVALNTAAMQDKALYKDLEKLIEEKLSKESLEQTTSAEDMWQLVKKEITQTAEKVFNKKKRTVRDWFADYEHILLPVIEKKRIAHTNLLNNHRDPAKTHAYKAAKAEVQRVSRSCANEYWVKLCQSIQQCKDVGDFRGMYQGIKSAIGPTKRKRAAIKDFDGNPIADKREELSRWAQHYTNLYSQEVAIRPDALANLTPRTVATELDVPPKGDEFIKALQSLKLGKSTGSDNLPAELIRLGCVSSPLYALLLRCWDEGTVPQEMRDADIVTLYKGKGDRGDCNSYRGISLLSIVGKAFAKVVLRRLETLASQIYPESQCGFRAGRSTNDMIFTLRQLQEKSREHCLPLYMAFVDLNKAFDTVSREGLYEVLSKIGCPPKLLSIIRSFHDTMNGSVIFDGEKSEPFAVNRGVRQGCVLAPTLFGIFFSALLLTAFENCDVGVHLHTRKDGRLFNISLLKSKRKRQDLIARELLYADDAALVANSESELQELVTRFGNACHMFSMSVNTKKTVIMVQGVDQPPKISLDGAVLEVVDHFCYLGSTTTSSLSNDREIDTRIGKASTTFGRLFARVWRNRKLTTNTKVLVYQTCVLSILLYASETWTSYAKQERKLNAFHMRCLRTILGVTWKDKMSNEAVLTMTHCCSITAMLKQRRLRWLGHVHRMAPERLPRQVMLSEIADVKRPVGRPILRFKDACKRDMNSFGIQIDGWEERADMRPEWRHDVKVGMSKHDEDWLDNLKQKKLRRDLPPPIHSCFVCDRCGKKCRAAIGLYSHQRRCGNP</sequence>